<sequence>MPAAANNPPRLPAEALASVEQRVLWLSVAMVDHADHVRENPSGLKAGGHQAASAPKRSRRAVMGEEPCRNQNEGFSMALKAPASTGVEAMSTAERLVARIRVPHQQTSRDRRIPDEAQSQNERAGRPQGGSAA</sequence>
<keyword evidence="3" id="KW-1185">Reference proteome</keyword>
<proteinExistence type="predicted"/>
<evidence type="ECO:0000256" key="1">
    <source>
        <dbReference type="SAM" id="MobiDB-lite"/>
    </source>
</evidence>
<dbReference type="Proteomes" id="UP001432168">
    <property type="component" value="Chromosome"/>
</dbReference>
<dbReference type="EMBL" id="CP109011">
    <property type="protein sequence ID" value="WUT48852.1"/>
    <property type="molecule type" value="Genomic_DNA"/>
</dbReference>
<evidence type="ECO:0000313" key="2">
    <source>
        <dbReference type="EMBL" id="WUT48852.1"/>
    </source>
</evidence>
<feature type="region of interest" description="Disordered" evidence="1">
    <location>
        <begin position="99"/>
        <end position="133"/>
    </location>
</feature>
<feature type="region of interest" description="Disordered" evidence="1">
    <location>
        <begin position="38"/>
        <end position="76"/>
    </location>
</feature>
<reference evidence="2" key="1">
    <citation type="submission" date="2022-10" db="EMBL/GenBank/DDBJ databases">
        <title>The complete genomes of actinobacterial strains from the NBC collection.</title>
        <authorList>
            <person name="Joergensen T.S."/>
            <person name="Alvarez Arevalo M."/>
            <person name="Sterndorff E.B."/>
            <person name="Faurdal D."/>
            <person name="Vuksanovic O."/>
            <person name="Mourched A.-S."/>
            <person name="Charusanti P."/>
            <person name="Shaw S."/>
            <person name="Blin K."/>
            <person name="Weber T."/>
        </authorList>
    </citation>
    <scope>NUCLEOTIDE SEQUENCE</scope>
    <source>
        <strain evidence="2">NBC_00686</strain>
    </source>
</reference>
<accession>A0ABZ1XA45</accession>
<organism evidence="2 3">
    <name type="scientific">Streptomyces pseudovenezuelae</name>
    <dbReference type="NCBI Taxonomy" id="67350"/>
    <lineage>
        <taxon>Bacteria</taxon>
        <taxon>Bacillati</taxon>
        <taxon>Actinomycetota</taxon>
        <taxon>Actinomycetes</taxon>
        <taxon>Kitasatosporales</taxon>
        <taxon>Streptomycetaceae</taxon>
        <taxon>Streptomyces</taxon>
        <taxon>Streptomyces aurantiacus group</taxon>
    </lineage>
</organism>
<evidence type="ECO:0000313" key="3">
    <source>
        <dbReference type="Proteomes" id="UP001432168"/>
    </source>
</evidence>
<protein>
    <submittedName>
        <fullName evidence="2">Uncharacterized protein</fullName>
    </submittedName>
</protein>
<name>A0ABZ1XA45_9ACTN</name>
<gene>
    <name evidence="2" type="ORF">OG929_44175</name>
</gene>
<dbReference type="RefSeq" id="WP_329272406.1">
    <property type="nucleotide sequence ID" value="NZ_CP109011.1"/>
</dbReference>